<reference evidence="3" key="1">
    <citation type="submission" date="2023-03" db="EMBL/GenBank/DDBJ databases">
        <title>Massive genome expansion in bonnet fungi (Mycena s.s.) driven by repeated elements and novel gene families across ecological guilds.</title>
        <authorList>
            <consortium name="Lawrence Berkeley National Laboratory"/>
            <person name="Harder C.B."/>
            <person name="Miyauchi S."/>
            <person name="Viragh M."/>
            <person name="Kuo A."/>
            <person name="Thoen E."/>
            <person name="Andreopoulos B."/>
            <person name="Lu D."/>
            <person name="Skrede I."/>
            <person name="Drula E."/>
            <person name="Henrissat B."/>
            <person name="Morin E."/>
            <person name="Kohler A."/>
            <person name="Barry K."/>
            <person name="LaButti K."/>
            <person name="Morin E."/>
            <person name="Salamov A."/>
            <person name="Lipzen A."/>
            <person name="Mereny Z."/>
            <person name="Hegedus B."/>
            <person name="Baldrian P."/>
            <person name="Stursova M."/>
            <person name="Weitz H."/>
            <person name="Taylor A."/>
            <person name="Grigoriev I.V."/>
            <person name="Nagy L.G."/>
            <person name="Martin F."/>
            <person name="Kauserud H."/>
        </authorList>
    </citation>
    <scope>NUCLEOTIDE SEQUENCE</scope>
    <source>
        <strain evidence="3">CBHHK182m</strain>
    </source>
</reference>
<gene>
    <name evidence="3" type="ORF">B0H16DRAFT_1530643</name>
</gene>
<dbReference type="InterPro" id="IPR045338">
    <property type="entry name" value="DUF6535"/>
</dbReference>
<dbReference type="EMBL" id="JARKIB010000034">
    <property type="protein sequence ID" value="KAJ7761822.1"/>
    <property type="molecule type" value="Genomic_DNA"/>
</dbReference>
<evidence type="ECO:0000313" key="3">
    <source>
        <dbReference type="EMBL" id="KAJ7761822.1"/>
    </source>
</evidence>
<keyword evidence="1" id="KW-0812">Transmembrane</keyword>
<name>A0AAD7NIG4_9AGAR</name>
<keyword evidence="1" id="KW-0472">Membrane</keyword>
<feature type="transmembrane region" description="Helical" evidence="1">
    <location>
        <begin position="163"/>
        <end position="186"/>
    </location>
</feature>
<evidence type="ECO:0000259" key="2">
    <source>
        <dbReference type="Pfam" id="PF20153"/>
    </source>
</evidence>
<dbReference type="Proteomes" id="UP001215598">
    <property type="component" value="Unassembled WGS sequence"/>
</dbReference>
<keyword evidence="4" id="KW-1185">Reference proteome</keyword>
<protein>
    <recommendedName>
        <fullName evidence="2">DUF6535 domain-containing protein</fullName>
    </recommendedName>
</protein>
<feature type="transmembrane region" description="Helical" evidence="1">
    <location>
        <begin position="226"/>
        <end position="248"/>
    </location>
</feature>
<dbReference type="Pfam" id="PF20153">
    <property type="entry name" value="DUF6535"/>
    <property type="match status" value="1"/>
</dbReference>
<accession>A0AAD7NIG4</accession>
<organism evidence="3 4">
    <name type="scientific">Mycena metata</name>
    <dbReference type="NCBI Taxonomy" id="1033252"/>
    <lineage>
        <taxon>Eukaryota</taxon>
        <taxon>Fungi</taxon>
        <taxon>Dikarya</taxon>
        <taxon>Basidiomycota</taxon>
        <taxon>Agaricomycotina</taxon>
        <taxon>Agaricomycetes</taxon>
        <taxon>Agaricomycetidae</taxon>
        <taxon>Agaricales</taxon>
        <taxon>Marasmiineae</taxon>
        <taxon>Mycenaceae</taxon>
        <taxon>Mycena</taxon>
    </lineage>
</organism>
<feature type="domain" description="DUF6535" evidence="2">
    <location>
        <begin position="74"/>
        <end position="242"/>
    </location>
</feature>
<feature type="transmembrane region" description="Helical" evidence="1">
    <location>
        <begin position="260"/>
        <end position="282"/>
    </location>
</feature>
<proteinExistence type="predicted"/>
<keyword evidence="1" id="KW-1133">Transmembrane helix</keyword>
<feature type="transmembrane region" description="Helical" evidence="1">
    <location>
        <begin position="91"/>
        <end position="113"/>
    </location>
</feature>
<dbReference type="AlphaFoldDB" id="A0AAD7NIG4"/>
<comment type="caution">
    <text evidence="3">The sequence shown here is derived from an EMBL/GenBank/DDBJ whole genome shotgun (WGS) entry which is preliminary data.</text>
</comment>
<evidence type="ECO:0000313" key="4">
    <source>
        <dbReference type="Proteomes" id="UP001215598"/>
    </source>
</evidence>
<evidence type="ECO:0000256" key="1">
    <source>
        <dbReference type="SAM" id="Phobius"/>
    </source>
</evidence>
<sequence length="782" mass="85911">MSGPSTTVNHPHSSSEEVGEMTALKNSILRLSSSVEEQNALLRRSNQWKERQPMAVEVPATSSSAWNALLRSTLADTIQPKAEGWRSGLDALLVFLGLFSAIVTAFIVPSLLTLKQDETARTNEILLNITEILVIIAGSNLTHSDLISPSVFVPAASDVRFNVYLTLSLIISLSIGVLAISCRGFLNLVSWSHHNKAVERLTDIRARWKSAEQLLGPAIESLPQMLAVPVLLFIVGLVDSIFSVSLQIPTPPVSILVTSGLAVAFVAAVATGMGFTLIDGILRPTTSPFQSRLAHLLNVSVVRNLTPFFLRLRTITATALGNESAPRRAPPMSSAQPLSPVATDTYHEVVQATRDDDILDEAATALFNVIAQRTNYHSPSHRFFKRHFRRLPVDLLPQECGTLLHLLSPEASVRSHRTAAQVIVDIASNGRAHPLRYSQNDIRRLLPSLSQAARRATAEASFADLWDSVFLRAMAVVANSGTHVATYPPAIVFIAAEHWSWKYLIPDELSDILVFVFEVLDARLRPELAEIHDQESAEASLVDALFSTPVSAAGQSSSPLTFVVNAQNVLASLLYLPHPTHNLFRIIVSWLLRIHPVTHVISAAQTHVEIVQRTERLQLLGHREYMMVPRMASTVAERCLALDGFALYEPLARLCARCLLYTPSIRSRPPSGFIFFARPLLRALLQAVKSHIDLAAPQSRDLLTNMLEIRRVVTEDLLWKDGRLEMLRGLENLLGVDDTRSSSSAQIALEYTDGLRNPRRTPSPGGIQYDVAEAGRSVAVVP</sequence>